<comment type="caution">
    <text evidence="3">The sequence shown here is derived from an EMBL/GenBank/DDBJ whole genome shotgun (WGS) entry which is preliminary data.</text>
</comment>
<reference evidence="3 4" key="1">
    <citation type="journal article" date="2020" name="G3 (Bethesda)">
        <title>Improved Reference Genome for Cyclotella cryptica CCMP332, a Model for Cell Wall Morphogenesis, Salinity Adaptation, and Lipid Production in Diatoms (Bacillariophyta).</title>
        <authorList>
            <person name="Roberts W.R."/>
            <person name="Downey K.M."/>
            <person name="Ruck E.C."/>
            <person name="Traller J.C."/>
            <person name="Alverson A.J."/>
        </authorList>
    </citation>
    <scope>NUCLEOTIDE SEQUENCE [LARGE SCALE GENOMIC DNA]</scope>
    <source>
        <strain evidence="3 4">CCMP332</strain>
    </source>
</reference>
<sequence length="511" mass="56336">MWCDGRDMNDSGERILLLQPSSGGKQTRKKTMNSPSSSHIGGFPYFYEDDPLRSRHSLNTVCTTCGQPMHLLLQLNAPVDDLDRTLYVLGCNRPSCHMSRGTEANDCKFRLDFGQSPIRCFRSQRPRPSGARDSVKAAAPIADAAPQSKNLEINDWGENDDWSTSGSGDGDDDWGIGEHAANKATDVSMDDLEAMISKCEMQSTIASNHRTSNSQNNVQSTTARDNAANKHDHESAPSFRHCNLEMFDEPSAPRKGDSEKIMDGDEEDDDEDFGYDNIDSSKINQMLSKYLATEEDEEILSALKGKPVASNEGLSRTVGKGSAGGERYERISPEERAFLAFSNRLKRAPRQVVRYAYGGLPLWSVPHLHQNHGPNKEKKSSKMQRKSSPKRESTSSKELIPAVPPCICGCQRVFEFQLLPTLLHVLDVDSCSPAASETDDLMDLTSMGGMNWGSIAVYSCPDSCDESREEVCVVQAGDEAPVNKMDGSTGDCAEDNDVDDCDDYSIDERED</sequence>
<feature type="region of interest" description="Disordered" evidence="1">
    <location>
        <begin position="206"/>
        <end position="236"/>
    </location>
</feature>
<feature type="domain" description="Programmed cell death protein 2 C-terminal" evidence="2">
    <location>
        <begin position="336"/>
        <end position="474"/>
    </location>
</feature>
<feature type="compositionally biased region" description="Acidic residues" evidence="1">
    <location>
        <begin position="264"/>
        <end position="274"/>
    </location>
</feature>
<feature type="compositionally biased region" description="Basic and acidic residues" evidence="1">
    <location>
        <begin position="251"/>
        <end position="263"/>
    </location>
</feature>
<name>A0ABD3P1Y2_9STRA</name>
<feature type="compositionally biased region" description="Polar residues" evidence="1">
    <location>
        <begin position="206"/>
        <end position="224"/>
    </location>
</feature>
<evidence type="ECO:0000313" key="3">
    <source>
        <dbReference type="EMBL" id="KAL3781744.1"/>
    </source>
</evidence>
<dbReference type="PANTHER" id="PTHR12298">
    <property type="entry name" value="PCDC2 PROGRAMMED CELL DEATH PROTEIN 2 -RELATED"/>
    <property type="match status" value="1"/>
</dbReference>
<protein>
    <recommendedName>
        <fullName evidence="2">Programmed cell death protein 2 C-terminal domain-containing protein</fullName>
    </recommendedName>
</protein>
<feature type="region of interest" description="Disordered" evidence="1">
    <location>
        <begin position="479"/>
        <end position="511"/>
    </location>
</feature>
<feature type="region of interest" description="Disordered" evidence="1">
    <location>
        <begin position="248"/>
        <end position="278"/>
    </location>
</feature>
<dbReference type="AlphaFoldDB" id="A0ABD3P1Y2"/>
<dbReference type="EMBL" id="JABMIG020000307">
    <property type="protein sequence ID" value="KAL3781744.1"/>
    <property type="molecule type" value="Genomic_DNA"/>
</dbReference>
<dbReference type="Proteomes" id="UP001516023">
    <property type="component" value="Unassembled WGS sequence"/>
</dbReference>
<dbReference type="InterPro" id="IPR007320">
    <property type="entry name" value="PDCD2_C"/>
</dbReference>
<accession>A0ABD3P1Y2</accession>
<organism evidence="3 4">
    <name type="scientific">Cyclotella cryptica</name>
    <dbReference type="NCBI Taxonomy" id="29204"/>
    <lineage>
        <taxon>Eukaryota</taxon>
        <taxon>Sar</taxon>
        <taxon>Stramenopiles</taxon>
        <taxon>Ochrophyta</taxon>
        <taxon>Bacillariophyta</taxon>
        <taxon>Coscinodiscophyceae</taxon>
        <taxon>Thalassiosirophycidae</taxon>
        <taxon>Stephanodiscales</taxon>
        <taxon>Stephanodiscaceae</taxon>
        <taxon>Cyclotella</taxon>
    </lineage>
</organism>
<gene>
    <name evidence="3" type="ORF">HJC23_004843</name>
</gene>
<feature type="compositionally biased region" description="Acidic residues" evidence="1">
    <location>
        <begin position="492"/>
        <end position="511"/>
    </location>
</feature>
<evidence type="ECO:0000259" key="2">
    <source>
        <dbReference type="Pfam" id="PF04194"/>
    </source>
</evidence>
<evidence type="ECO:0000256" key="1">
    <source>
        <dbReference type="SAM" id="MobiDB-lite"/>
    </source>
</evidence>
<evidence type="ECO:0000313" key="4">
    <source>
        <dbReference type="Proteomes" id="UP001516023"/>
    </source>
</evidence>
<dbReference type="Pfam" id="PF04194">
    <property type="entry name" value="PDCD2_C"/>
    <property type="match status" value="1"/>
</dbReference>
<feature type="compositionally biased region" description="Low complexity" evidence="1">
    <location>
        <begin position="137"/>
        <end position="146"/>
    </location>
</feature>
<proteinExistence type="predicted"/>
<feature type="region of interest" description="Disordered" evidence="1">
    <location>
        <begin position="368"/>
        <end position="397"/>
    </location>
</feature>
<keyword evidence="4" id="KW-1185">Reference proteome</keyword>
<feature type="region of interest" description="Disordered" evidence="1">
    <location>
        <begin position="123"/>
        <end position="176"/>
    </location>
</feature>
<dbReference type="PANTHER" id="PTHR12298:SF4">
    <property type="entry name" value="PROGRAMMED CELL DEATH PROTEIN 2"/>
    <property type="match status" value="1"/>
</dbReference>